<feature type="region of interest" description="Disordered" evidence="8">
    <location>
        <begin position="691"/>
        <end position="735"/>
    </location>
</feature>
<evidence type="ECO:0000259" key="9">
    <source>
        <dbReference type="SMART" id="SM01312"/>
    </source>
</evidence>
<dbReference type="Pfam" id="PF14474">
    <property type="entry name" value="RTC4"/>
    <property type="match status" value="1"/>
</dbReference>
<feature type="domain" description="Restriction of telomere capping protein 4 C-terminal" evidence="9">
    <location>
        <begin position="560"/>
        <end position="694"/>
    </location>
</feature>
<evidence type="ECO:0000313" key="11">
    <source>
        <dbReference type="Proteomes" id="UP001556367"/>
    </source>
</evidence>
<dbReference type="EMBL" id="JASNQZ010000007">
    <property type="protein sequence ID" value="KAL0955173.1"/>
    <property type="molecule type" value="Genomic_DNA"/>
</dbReference>
<protein>
    <recommendedName>
        <fullName evidence="5">Restriction of telomere capping protein 4</fullName>
    </recommendedName>
</protein>
<evidence type="ECO:0000313" key="10">
    <source>
        <dbReference type="EMBL" id="KAL0955173.1"/>
    </source>
</evidence>
<dbReference type="PANTHER" id="PTHR41391:SF1">
    <property type="entry name" value="RESTRICTION OF TELOMERE CAPPING PROTEIN 4"/>
    <property type="match status" value="1"/>
</dbReference>
<gene>
    <name evidence="10" type="ORF">HGRIS_004081</name>
</gene>
<sequence length="1180" mass="129114">MEQAFNDLRSRNTGLYDDERSRLSKRPVPRGQGFEDLGSDFSRGDAKPPRKQPQQARAPVKSAKSSTSKKPAPRLQSSQGRYIEVDSDSGDDLDLLSSPRRRSPSPEDDEDFMKDRTDVLKTLKFKKIKALGTEAQTSATTTAKENVKALPSHSSSFPPAKKPPAVTYANRSKPAAPPSSLPLRDTGSNKGSTSNHSSTESAIGKSTRKGPKSRRDSPEYFSDSPPKPIPRRKAPKMAPHPSLTDIFDSPSKAHAIPKSRIRKSGSTDRRPPSPSPPPTTSKPEARTKPRARPVPQAFPMNALSPVSHERDSRRKLEATASFPDMSPLSSPAQKTHAASRFPIPSPVSSQVIPSSSFQGLPPISPLSTPKRNPSNGKGKAKSNGADDDDGPARVTTRPFPMGSPRLSYMGRPSPSPSKLGKRGSPQSDPEGRKKRREDSYSPMRDRSQYDEDDTILLYTQADPSTLCPYCDAPLPASPTPVLMRLLSPSSALYAKSTPDPRPGNPLGRKAPLSAFISVCHRHRFETEMLPLAERRGWPKVIHWESLGPRVERMKGDLQALIQDKDDSCAGTDGPRSRCVFWKEVMAEFKAKGSRAVTGVKGQFESFEKTQPGYYGERGAVIIHHVLFDLFPPSSIDPANIAPLPANEFILRILVPEVATRLILQDQNKDVDWDMEEGVKILRESAPYGVAMFPQDGDEWNDGSEGGEGSRKGKGKKGRHVDGGQAMTFNEGVDGDELDVGDMIVLERARKRRKELEEERAADEQWEREMEMQKQEEARPRREAARKSQHKTKKASETTEDDSDVEVSSVKRRSRSRAPSKAKSTRKIDEPAPPMPTAQTKPRPRPVAATRTIPSLDAADSDMVLDSSGAEDSDVVICSDSRPSRSRTRRTGKGTDSTGEPRSDATTTQTAKPQPRPVPVTKTMTRDVISRSNSYDVDMVLGASVGSNSDPPIPRRSRLSPRHNTETAGAAKSSTASSSLPSRIRNGPRKAKQRAIDTDVDIDLCSSSDSIHSEGPSKSKAKRLPKANGSSTNASRNADWKTPKVHPRTRALPSDEEDDEDTPKPSKFSRLNSSAAASIATGSKEPPLMAARRKILEREQSNAQMNLDAPSKALAAKDKGKGKARAAADLWLRTMAEDASEDDRDHRSDASANDFYTTRSKAEKLENAWLLSDKSSGDDEV</sequence>
<feature type="compositionally biased region" description="Basic residues" evidence="8">
    <location>
        <begin position="809"/>
        <end position="824"/>
    </location>
</feature>
<feature type="compositionally biased region" description="Low complexity" evidence="8">
    <location>
        <begin position="346"/>
        <end position="358"/>
    </location>
</feature>
<feature type="compositionally biased region" description="Polar residues" evidence="8">
    <location>
        <begin position="365"/>
        <end position="375"/>
    </location>
</feature>
<comment type="similarity">
    <text evidence="4">Belongs to the RTC4 family.</text>
</comment>
<feature type="region of interest" description="Disordered" evidence="8">
    <location>
        <begin position="755"/>
        <end position="1088"/>
    </location>
</feature>
<comment type="subcellular location">
    <subcellularLocation>
        <location evidence="3">Cytoplasm</location>
    </subcellularLocation>
    <subcellularLocation>
        <location evidence="2">Nucleus</location>
    </subcellularLocation>
</comment>
<evidence type="ECO:0000256" key="4">
    <source>
        <dbReference type="ARBA" id="ARBA00009461"/>
    </source>
</evidence>
<name>A0ABR3JHE2_9AGAR</name>
<feature type="compositionally biased region" description="Acidic residues" evidence="8">
    <location>
        <begin position="85"/>
        <end position="94"/>
    </location>
</feature>
<feature type="compositionally biased region" description="Polar residues" evidence="8">
    <location>
        <begin position="186"/>
        <end position="201"/>
    </location>
</feature>
<feature type="compositionally biased region" description="Low complexity" evidence="8">
    <location>
        <begin position="52"/>
        <end position="70"/>
    </location>
</feature>
<feature type="compositionally biased region" description="Low complexity" evidence="8">
    <location>
        <begin position="967"/>
        <end position="981"/>
    </location>
</feature>
<keyword evidence="11" id="KW-1185">Reference proteome</keyword>
<evidence type="ECO:0000256" key="3">
    <source>
        <dbReference type="ARBA" id="ARBA00004496"/>
    </source>
</evidence>
<feature type="compositionally biased region" description="Basic and acidic residues" evidence="8">
    <location>
        <begin position="307"/>
        <end position="317"/>
    </location>
</feature>
<feature type="compositionally biased region" description="Basic and acidic residues" evidence="8">
    <location>
        <begin position="755"/>
        <end position="785"/>
    </location>
</feature>
<comment type="caution">
    <text evidence="10">The sequence shown here is derived from an EMBL/GenBank/DDBJ whole genome shotgun (WGS) entry which is preliminary data.</text>
</comment>
<proteinExistence type="inferred from homology"/>
<evidence type="ECO:0000256" key="7">
    <source>
        <dbReference type="ARBA" id="ARBA00023242"/>
    </source>
</evidence>
<evidence type="ECO:0000256" key="5">
    <source>
        <dbReference type="ARBA" id="ARBA00015162"/>
    </source>
</evidence>
<organism evidence="10 11">
    <name type="scientific">Hohenbuehelia grisea</name>
    <dbReference type="NCBI Taxonomy" id="104357"/>
    <lineage>
        <taxon>Eukaryota</taxon>
        <taxon>Fungi</taxon>
        <taxon>Dikarya</taxon>
        <taxon>Basidiomycota</taxon>
        <taxon>Agaricomycotina</taxon>
        <taxon>Agaricomycetes</taxon>
        <taxon>Agaricomycetidae</taxon>
        <taxon>Agaricales</taxon>
        <taxon>Pleurotineae</taxon>
        <taxon>Pleurotaceae</taxon>
        <taxon>Hohenbuehelia</taxon>
    </lineage>
</organism>
<dbReference type="PANTHER" id="PTHR41391">
    <property type="entry name" value="RESTRICTION OF TELOMERE CAPPING PROTEIN 4"/>
    <property type="match status" value="1"/>
</dbReference>
<feature type="compositionally biased region" description="Basic and acidic residues" evidence="8">
    <location>
        <begin position="436"/>
        <end position="449"/>
    </location>
</feature>
<feature type="compositionally biased region" description="Low complexity" evidence="8">
    <location>
        <begin position="151"/>
        <end position="165"/>
    </location>
</feature>
<accession>A0ABR3JHE2</accession>
<dbReference type="SMART" id="SM01312">
    <property type="entry name" value="RTC4"/>
    <property type="match status" value="1"/>
</dbReference>
<feature type="region of interest" description="Disordered" evidence="8">
    <location>
        <begin position="1"/>
        <end position="452"/>
    </location>
</feature>
<reference evidence="11" key="1">
    <citation type="submission" date="2024-06" db="EMBL/GenBank/DDBJ databases">
        <title>Multi-omics analyses provide insights into the biosynthesis of the anticancer antibiotic pleurotin in Hohenbuehelia grisea.</title>
        <authorList>
            <person name="Weaver J.A."/>
            <person name="Alberti F."/>
        </authorList>
    </citation>
    <scope>NUCLEOTIDE SEQUENCE [LARGE SCALE GENOMIC DNA]</scope>
    <source>
        <strain evidence="11">T-177</strain>
    </source>
</reference>
<evidence type="ECO:0000256" key="1">
    <source>
        <dbReference type="ARBA" id="ARBA00002738"/>
    </source>
</evidence>
<dbReference type="Proteomes" id="UP001556367">
    <property type="component" value="Unassembled WGS sequence"/>
</dbReference>
<keyword evidence="6" id="KW-0963">Cytoplasm</keyword>
<keyword evidence="7" id="KW-0539">Nucleus</keyword>
<comment type="function">
    <text evidence="1">May be involved in a process influencing telomere capping.</text>
</comment>
<dbReference type="InterPro" id="IPR039024">
    <property type="entry name" value="RTC4"/>
</dbReference>
<dbReference type="InterPro" id="IPR028094">
    <property type="entry name" value="RTC4_C"/>
</dbReference>
<evidence type="ECO:0000256" key="8">
    <source>
        <dbReference type="SAM" id="MobiDB-lite"/>
    </source>
</evidence>
<feature type="compositionally biased region" description="Polar residues" evidence="8">
    <location>
        <begin position="134"/>
        <end position="144"/>
    </location>
</feature>
<evidence type="ECO:0000256" key="6">
    <source>
        <dbReference type="ARBA" id="ARBA00022490"/>
    </source>
</evidence>
<evidence type="ECO:0000256" key="2">
    <source>
        <dbReference type="ARBA" id="ARBA00004123"/>
    </source>
</evidence>